<dbReference type="Proteomes" id="UP000220438">
    <property type="component" value="Unassembled WGS sequence"/>
</dbReference>
<comment type="caution">
    <text evidence="2">The sequence shown here is derived from an EMBL/GenBank/DDBJ whole genome shotgun (WGS) entry which is preliminary data.</text>
</comment>
<dbReference type="SMART" id="SM00347">
    <property type="entry name" value="HTH_MARR"/>
    <property type="match status" value="1"/>
</dbReference>
<dbReference type="InterPro" id="IPR036388">
    <property type="entry name" value="WH-like_DNA-bd_sf"/>
</dbReference>
<dbReference type="GO" id="GO:0006950">
    <property type="term" value="P:response to stress"/>
    <property type="evidence" value="ECO:0007669"/>
    <property type="project" value="TreeGrafter"/>
</dbReference>
<dbReference type="PROSITE" id="PS50995">
    <property type="entry name" value="HTH_MARR_2"/>
    <property type="match status" value="1"/>
</dbReference>
<dbReference type="Proteomes" id="UP000261079">
    <property type="component" value="Unassembled WGS sequence"/>
</dbReference>
<evidence type="ECO:0000259" key="1">
    <source>
        <dbReference type="PROSITE" id="PS50995"/>
    </source>
</evidence>
<evidence type="ECO:0000313" key="5">
    <source>
        <dbReference type="Proteomes" id="UP000261079"/>
    </source>
</evidence>
<dbReference type="RefSeq" id="WP_097771007.1">
    <property type="nucleotide sequence ID" value="NZ_CABVEO010000001.1"/>
</dbReference>
<gene>
    <name evidence="2" type="ORF">CHR61_08370</name>
    <name evidence="3" type="ORF">DW905_01580</name>
</gene>
<dbReference type="Gene3D" id="1.10.10.10">
    <property type="entry name" value="Winged helix-like DNA-binding domain superfamily/Winged helix DNA-binding domain"/>
    <property type="match status" value="1"/>
</dbReference>
<proteinExistence type="predicted"/>
<dbReference type="InterPro" id="IPR039422">
    <property type="entry name" value="MarR/SlyA-like"/>
</dbReference>
<evidence type="ECO:0000313" key="3">
    <source>
        <dbReference type="EMBL" id="RGC07287.1"/>
    </source>
</evidence>
<dbReference type="PANTHER" id="PTHR33164:SF43">
    <property type="entry name" value="HTH-TYPE TRANSCRIPTIONAL REPRESSOR YETL"/>
    <property type="match status" value="1"/>
</dbReference>
<protein>
    <submittedName>
        <fullName evidence="2">MarR family transcriptional regulator</fullName>
    </submittedName>
</protein>
<dbReference type="PANTHER" id="PTHR33164">
    <property type="entry name" value="TRANSCRIPTIONAL REGULATOR, MARR FAMILY"/>
    <property type="match status" value="1"/>
</dbReference>
<dbReference type="AlphaFoldDB" id="A0A2A7BDB8"/>
<dbReference type="Pfam" id="PF12802">
    <property type="entry name" value="MarR_2"/>
    <property type="match status" value="1"/>
</dbReference>
<dbReference type="InterPro" id="IPR000835">
    <property type="entry name" value="HTH_MarR-typ"/>
</dbReference>
<dbReference type="EMBL" id="NOUW01000021">
    <property type="protein sequence ID" value="PDX89373.1"/>
    <property type="molecule type" value="Genomic_DNA"/>
</dbReference>
<name>A0A2A7BDB8_9FIRM</name>
<dbReference type="SUPFAM" id="SSF46785">
    <property type="entry name" value="Winged helix' DNA-binding domain"/>
    <property type="match status" value="1"/>
</dbReference>
<organism evidence="2 4">
    <name type="scientific">Faecalibacterium prausnitzii</name>
    <dbReference type="NCBI Taxonomy" id="853"/>
    <lineage>
        <taxon>Bacteria</taxon>
        <taxon>Bacillati</taxon>
        <taxon>Bacillota</taxon>
        <taxon>Clostridia</taxon>
        <taxon>Eubacteriales</taxon>
        <taxon>Oscillospiraceae</taxon>
        <taxon>Faecalibacterium</taxon>
    </lineage>
</organism>
<reference evidence="2 4" key="1">
    <citation type="journal article" date="2017" name="Front. Microbiol.">
        <title>New Insights into the Diversity of the Genus Faecalibacterium.</title>
        <authorList>
            <person name="Benevides L."/>
            <person name="Burman S."/>
            <person name="Martin R."/>
            <person name="Robert V."/>
            <person name="Thomas M."/>
            <person name="Miquel S."/>
            <person name="Chain F."/>
            <person name="Sokol H."/>
            <person name="Bermudez-Humaran L.G."/>
            <person name="Morrison M."/>
            <person name="Langella P."/>
            <person name="Azevedo V.A."/>
            <person name="Chatel J.M."/>
            <person name="Soares S."/>
        </authorList>
    </citation>
    <scope>NUCLEOTIDE SEQUENCE [LARGE SCALE GENOMIC DNA]</scope>
    <source>
        <strain evidence="2 4">AHMP21</strain>
    </source>
</reference>
<sequence length="150" mass="16991">MNIALIKRMMDACYQAKRVRDLLPALPDGVLPSFIQYLDAIQTLEQQGIQVKVSDLSDALSLPRPGVTRTVKDMEARGLLTKHTSPEDGRVTYLTITEAGRALSRKYDAEYFSSLVPALEVIPEEDAETMIRTIEIFYQIMVERRDSLEK</sequence>
<evidence type="ECO:0000313" key="4">
    <source>
        <dbReference type="Proteomes" id="UP000220438"/>
    </source>
</evidence>
<reference evidence="3 5" key="2">
    <citation type="submission" date="2018-08" db="EMBL/GenBank/DDBJ databases">
        <title>A genome reference for cultivated species of the human gut microbiota.</title>
        <authorList>
            <person name="Zou Y."/>
            <person name="Xue W."/>
            <person name="Luo G."/>
        </authorList>
    </citation>
    <scope>NUCLEOTIDE SEQUENCE [LARGE SCALE GENOMIC DNA]</scope>
    <source>
        <strain evidence="3 5">AM42-11AC</strain>
    </source>
</reference>
<feature type="domain" description="HTH marR-type" evidence="1">
    <location>
        <begin position="1"/>
        <end position="139"/>
    </location>
</feature>
<evidence type="ECO:0000313" key="2">
    <source>
        <dbReference type="EMBL" id="PDX89373.1"/>
    </source>
</evidence>
<accession>A0A2A7BDB8</accession>
<dbReference type="EMBL" id="QVEZ01000001">
    <property type="protein sequence ID" value="RGC07287.1"/>
    <property type="molecule type" value="Genomic_DNA"/>
</dbReference>
<dbReference type="PRINTS" id="PR00598">
    <property type="entry name" value="HTHMARR"/>
</dbReference>
<dbReference type="GO" id="GO:0003700">
    <property type="term" value="F:DNA-binding transcription factor activity"/>
    <property type="evidence" value="ECO:0007669"/>
    <property type="project" value="InterPro"/>
</dbReference>
<dbReference type="InterPro" id="IPR036390">
    <property type="entry name" value="WH_DNA-bd_sf"/>
</dbReference>